<evidence type="ECO:0000313" key="4">
    <source>
        <dbReference type="EMBL" id="ATA92644.1"/>
    </source>
</evidence>
<feature type="domain" description="DUF7088" evidence="3">
    <location>
        <begin position="36"/>
        <end position="142"/>
    </location>
</feature>
<reference evidence="5" key="1">
    <citation type="submission" date="2017-06" db="EMBL/GenBank/DDBJ databases">
        <title>Capnocytophaga spp. assemblies.</title>
        <authorList>
            <person name="Gulvik C.A."/>
        </authorList>
    </citation>
    <scope>NUCLEOTIDE SEQUENCE [LARGE SCALE GENOMIC DNA]</scope>
    <source>
        <strain evidence="5">H5594</strain>
    </source>
</reference>
<evidence type="ECO:0000256" key="1">
    <source>
        <dbReference type="SAM" id="Phobius"/>
    </source>
</evidence>
<evidence type="ECO:0000259" key="3">
    <source>
        <dbReference type="Pfam" id="PF23357"/>
    </source>
</evidence>
<dbReference type="EMBL" id="CP022388">
    <property type="protein sequence ID" value="ATA92644.1"/>
    <property type="molecule type" value="Genomic_DNA"/>
</dbReference>
<dbReference type="Proteomes" id="UP000243136">
    <property type="component" value="Chromosome"/>
</dbReference>
<keyword evidence="1" id="KW-0812">Transmembrane</keyword>
<feature type="transmembrane region" description="Helical" evidence="1">
    <location>
        <begin position="533"/>
        <end position="551"/>
    </location>
</feature>
<keyword evidence="1" id="KW-0472">Membrane</keyword>
<keyword evidence="1" id="KW-1133">Transmembrane helix</keyword>
<dbReference type="RefSeq" id="WP_095917841.1">
    <property type="nucleotide sequence ID" value="NZ_CP022388.1"/>
</dbReference>
<protein>
    <submittedName>
        <fullName evidence="4">Gliding motility-associated ABC transporter substrate-binding protein GldG</fullName>
    </submittedName>
</protein>
<sequence>MKNTKDLAVQAIFAFLGLLAINLLANFFFFRWDITEDKRYTLSETSRRTLKKIETPILIEVLFKGDIPPTFKKLQTETMQLLEEYVSENNHIRVQFINPLEGESNPEQTLNELTQMGLTPLQIKQSEAGKSSIAHIFPWAIINDGIHTEKVALFTNSIGATDQEQVQRSVQRLEYNFTDALHKLTLEKQKKIAVLKSNGTLEDLYIADFLKTAGNYYRIAPFSLDSVAVNPGKTLQQLNEFDLLLIAKPTQPFTDVQKQVVDQFIMQGGKTLWMVEQVNIDIEDLYNAQGTAMAMPVDLNLGDMFFQYGFRLNYNLINDLYFTEIVIASGQGNQSRYLPLPWLYHPMVISKNNHLINKNLDATRLQFANSIDTLQNGIQKTILLSSSALSKVEGTPREISLKIDPKKMDKAGYNQGNFPVSVLLEGQFNSVYKNRIPPIEMKDQKEVSSYTKMMVISDGDFIKNEIASNTPLELGYDKWTHKFYDNKSFLMNALNYLLDENDLLTLRNKKVQLAFLDKSKIEDNQKAWQLKSILLPLLIVLILSFLVKIYHKKTYSR</sequence>
<name>A0A250G5N0_9FLAO</name>
<evidence type="ECO:0000259" key="2">
    <source>
        <dbReference type="Pfam" id="PF09822"/>
    </source>
</evidence>
<evidence type="ECO:0000313" key="5">
    <source>
        <dbReference type="Proteomes" id="UP000243136"/>
    </source>
</evidence>
<dbReference type="Pfam" id="PF09822">
    <property type="entry name" value="ABC_transp_aux"/>
    <property type="match status" value="1"/>
</dbReference>
<dbReference type="InterPro" id="IPR019196">
    <property type="entry name" value="ABC_transp_unknown"/>
</dbReference>
<feature type="transmembrane region" description="Helical" evidence="1">
    <location>
        <begin position="7"/>
        <end position="30"/>
    </location>
</feature>
<dbReference type="InterPro" id="IPR019863">
    <property type="entry name" value="Motility-assoc_ABC-rel_GldG"/>
</dbReference>
<dbReference type="NCBIfam" id="TIGR03521">
    <property type="entry name" value="GldG"/>
    <property type="match status" value="1"/>
</dbReference>
<dbReference type="AlphaFoldDB" id="A0A250G5N0"/>
<proteinExistence type="predicted"/>
<accession>A0A250G5N0</accession>
<feature type="domain" description="ABC-type uncharacterised transport system" evidence="2">
    <location>
        <begin position="189"/>
        <end position="493"/>
    </location>
</feature>
<organism evidence="4 5">
    <name type="scientific">Capnocytophaga canimorsus</name>
    <dbReference type="NCBI Taxonomy" id="28188"/>
    <lineage>
        <taxon>Bacteria</taxon>
        <taxon>Pseudomonadati</taxon>
        <taxon>Bacteroidota</taxon>
        <taxon>Flavobacteriia</taxon>
        <taxon>Flavobacteriales</taxon>
        <taxon>Flavobacteriaceae</taxon>
        <taxon>Capnocytophaga</taxon>
    </lineage>
</organism>
<dbReference type="InterPro" id="IPR055396">
    <property type="entry name" value="DUF7088"/>
</dbReference>
<dbReference type="Pfam" id="PF23357">
    <property type="entry name" value="DUF7088"/>
    <property type="match status" value="1"/>
</dbReference>
<gene>
    <name evidence="4" type="primary">gldG</name>
    <name evidence="4" type="ORF">CGC56_11065</name>
</gene>